<dbReference type="EMBL" id="JBHSOW010000032">
    <property type="protein sequence ID" value="MFC5649361.1"/>
    <property type="molecule type" value="Genomic_DNA"/>
</dbReference>
<dbReference type="GO" id="GO:0005524">
    <property type="term" value="F:ATP binding"/>
    <property type="evidence" value="ECO:0007669"/>
    <property type="project" value="UniProtKB-KW"/>
</dbReference>
<evidence type="ECO:0000259" key="5">
    <source>
        <dbReference type="PROSITE" id="PS50893"/>
    </source>
</evidence>
<dbReference type="PANTHER" id="PTHR43335:SF2">
    <property type="entry name" value="ABC TRANSPORTER, ATP-BINDING PROTEIN"/>
    <property type="match status" value="1"/>
</dbReference>
<dbReference type="CDD" id="cd03230">
    <property type="entry name" value="ABC_DR_subfamily_A"/>
    <property type="match status" value="1"/>
</dbReference>
<dbReference type="InterPro" id="IPR027417">
    <property type="entry name" value="P-loop_NTPase"/>
</dbReference>
<evidence type="ECO:0000256" key="3">
    <source>
        <dbReference type="ARBA" id="ARBA00022741"/>
    </source>
</evidence>
<gene>
    <name evidence="6" type="ORF">ACFPYJ_09495</name>
</gene>
<dbReference type="Gene3D" id="3.40.50.300">
    <property type="entry name" value="P-loop containing nucleotide triphosphate hydrolases"/>
    <property type="match status" value="1"/>
</dbReference>
<dbReference type="PROSITE" id="PS00211">
    <property type="entry name" value="ABC_TRANSPORTER_1"/>
    <property type="match status" value="1"/>
</dbReference>
<keyword evidence="2" id="KW-0813">Transport</keyword>
<comment type="caution">
    <text evidence="6">The sequence shown here is derived from an EMBL/GenBank/DDBJ whole genome shotgun (WGS) entry which is preliminary data.</text>
</comment>
<keyword evidence="3" id="KW-0547">Nucleotide-binding</keyword>
<dbReference type="RefSeq" id="WP_379187867.1">
    <property type="nucleotide sequence ID" value="NZ_JBHSOW010000032.1"/>
</dbReference>
<dbReference type="InterPro" id="IPR017871">
    <property type="entry name" value="ABC_transporter-like_CS"/>
</dbReference>
<keyword evidence="7" id="KW-1185">Reference proteome</keyword>
<evidence type="ECO:0000256" key="4">
    <source>
        <dbReference type="ARBA" id="ARBA00022840"/>
    </source>
</evidence>
<evidence type="ECO:0000313" key="6">
    <source>
        <dbReference type="EMBL" id="MFC5649361.1"/>
    </source>
</evidence>
<dbReference type="SMART" id="SM00382">
    <property type="entry name" value="AAA"/>
    <property type="match status" value="1"/>
</dbReference>
<accession>A0ABW0VXZ2</accession>
<organism evidence="6 7">
    <name type="scientific">Paenibacillus solisilvae</name>
    <dbReference type="NCBI Taxonomy" id="2486751"/>
    <lineage>
        <taxon>Bacteria</taxon>
        <taxon>Bacillati</taxon>
        <taxon>Bacillota</taxon>
        <taxon>Bacilli</taxon>
        <taxon>Bacillales</taxon>
        <taxon>Paenibacillaceae</taxon>
        <taxon>Paenibacillus</taxon>
    </lineage>
</organism>
<reference evidence="7" key="1">
    <citation type="journal article" date="2019" name="Int. J. Syst. Evol. Microbiol.">
        <title>The Global Catalogue of Microorganisms (GCM) 10K type strain sequencing project: providing services to taxonomists for standard genome sequencing and annotation.</title>
        <authorList>
            <consortium name="The Broad Institute Genomics Platform"/>
            <consortium name="The Broad Institute Genome Sequencing Center for Infectious Disease"/>
            <person name="Wu L."/>
            <person name="Ma J."/>
        </authorList>
    </citation>
    <scope>NUCLEOTIDE SEQUENCE [LARGE SCALE GENOMIC DNA]</scope>
    <source>
        <strain evidence="7">CGMCC 1.3240</strain>
    </source>
</reference>
<dbReference type="InterPro" id="IPR003439">
    <property type="entry name" value="ABC_transporter-like_ATP-bd"/>
</dbReference>
<dbReference type="PANTHER" id="PTHR43335">
    <property type="entry name" value="ABC TRANSPORTER, ATP-BINDING PROTEIN"/>
    <property type="match status" value="1"/>
</dbReference>
<evidence type="ECO:0000313" key="7">
    <source>
        <dbReference type="Proteomes" id="UP001596047"/>
    </source>
</evidence>
<comment type="similarity">
    <text evidence="1">Belongs to the ABC transporter superfamily.</text>
</comment>
<dbReference type="PROSITE" id="PS50893">
    <property type="entry name" value="ABC_TRANSPORTER_2"/>
    <property type="match status" value="1"/>
</dbReference>
<proteinExistence type="inferred from homology"/>
<sequence length="318" mass="35556">MILQTNGLTKTYAGGGGCENISLELNRGQIFGLLGPNGAGKSTFVKMVVGLLHPTSGSGQLFGLPIGTAESRRRLGYLPELFRFQDWLTGMEVLAYHACLSGMTMTQTRSPHMIGRFKEVLHRVGIEHRGNDRVRQYSKGMQQRLGIACALLMDPELIILDEPSSALDPIGRHEVVQLLESLRQEGKTVFLNTHLLEDVEAVCDQVAFLHQGKLRAVGPMNELLRHGTNWEIHVGGWFPELFDAVSKKLLPGLTFRMKKSDESGEAVLDVTARSREQIGWMNRVLIEEAVTIYEVRPVEGRLREWFLSMSGAQEEFRT</sequence>
<protein>
    <submittedName>
        <fullName evidence="6">ABC transporter ATP-binding protein</fullName>
    </submittedName>
</protein>
<dbReference type="Pfam" id="PF00005">
    <property type="entry name" value="ABC_tran"/>
    <property type="match status" value="1"/>
</dbReference>
<dbReference type="SUPFAM" id="SSF52540">
    <property type="entry name" value="P-loop containing nucleoside triphosphate hydrolases"/>
    <property type="match status" value="1"/>
</dbReference>
<dbReference type="InterPro" id="IPR003593">
    <property type="entry name" value="AAA+_ATPase"/>
</dbReference>
<evidence type="ECO:0000256" key="1">
    <source>
        <dbReference type="ARBA" id="ARBA00005417"/>
    </source>
</evidence>
<feature type="domain" description="ABC transporter" evidence="5">
    <location>
        <begin position="3"/>
        <end position="236"/>
    </location>
</feature>
<evidence type="ECO:0000256" key="2">
    <source>
        <dbReference type="ARBA" id="ARBA00022448"/>
    </source>
</evidence>
<keyword evidence="4 6" id="KW-0067">ATP-binding</keyword>
<dbReference type="Proteomes" id="UP001596047">
    <property type="component" value="Unassembled WGS sequence"/>
</dbReference>
<name>A0ABW0VXZ2_9BACL</name>